<dbReference type="Pfam" id="PF03466">
    <property type="entry name" value="LysR_substrate"/>
    <property type="match status" value="1"/>
</dbReference>
<evidence type="ECO:0000256" key="3">
    <source>
        <dbReference type="ARBA" id="ARBA00023125"/>
    </source>
</evidence>
<dbReference type="AlphaFoldDB" id="A0A6H3NSM9"/>
<name>A0A6H3NSM9_9LEPT</name>
<dbReference type="CDD" id="cd05466">
    <property type="entry name" value="PBP2_LTTR_substrate"/>
    <property type="match status" value="1"/>
</dbReference>
<dbReference type="Gene3D" id="3.40.190.290">
    <property type="match status" value="1"/>
</dbReference>
<accession>A0A6H3NSM9</accession>
<feature type="domain" description="HTH lysR-type" evidence="5">
    <location>
        <begin position="1"/>
        <end position="58"/>
    </location>
</feature>
<dbReference type="PRINTS" id="PR00039">
    <property type="entry name" value="HTHLYSR"/>
</dbReference>
<dbReference type="InterPro" id="IPR036388">
    <property type="entry name" value="WH-like_DNA-bd_sf"/>
</dbReference>
<evidence type="ECO:0000256" key="2">
    <source>
        <dbReference type="ARBA" id="ARBA00023015"/>
    </source>
</evidence>
<dbReference type="EMBL" id="RQHU01000008">
    <property type="protein sequence ID" value="TGN13798.1"/>
    <property type="molecule type" value="Genomic_DNA"/>
</dbReference>
<dbReference type="InterPro" id="IPR005119">
    <property type="entry name" value="LysR_subst-bd"/>
</dbReference>
<evidence type="ECO:0000313" key="7">
    <source>
        <dbReference type="Proteomes" id="UP000297649"/>
    </source>
</evidence>
<organism evidence="6 7">
    <name type="scientific">Leptospira bandrabouensis</name>
    <dbReference type="NCBI Taxonomy" id="2484903"/>
    <lineage>
        <taxon>Bacteria</taxon>
        <taxon>Pseudomonadati</taxon>
        <taxon>Spirochaetota</taxon>
        <taxon>Spirochaetia</taxon>
        <taxon>Leptospirales</taxon>
        <taxon>Leptospiraceae</taxon>
        <taxon>Leptospira</taxon>
    </lineage>
</organism>
<dbReference type="FunFam" id="1.10.10.10:FF:000001">
    <property type="entry name" value="LysR family transcriptional regulator"/>
    <property type="match status" value="1"/>
</dbReference>
<proteinExistence type="inferred from homology"/>
<keyword evidence="4" id="KW-0804">Transcription</keyword>
<keyword evidence="3" id="KW-0238">DNA-binding</keyword>
<dbReference type="Gene3D" id="1.10.10.10">
    <property type="entry name" value="Winged helix-like DNA-binding domain superfamily/Winged helix DNA-binding domain"/>
    <property type="match status" value="1"/>
</dbReference>
<keyword evidence="2" id="KW-0805">Transcription regulation</keyword>
<dbReference type="SUPFAM" id="SSF46785">
    <property type="entry name" value="Winged helix' DNA-binding domain"/>
    <property type="match status" value="1"/>
</dbReference>
<comment type="similarity">
    <text evidence="1">Belongs to the LysR transcriptional regulatory family.</text>
</comment>
<evidence type="ECO:0000313" key="6">
    <source>
        <dbReference type="EMBL" id="TGN13798.1"/>
    </source>
</evidence>
<reference evidence="6" key="1">
    <citation type="journal article" date="2019" name="PLoS Negl. Trop. Dis.">
        <title>Revisiting the worldwide diversity of Leptospira species in the environment.</title>
        <authorList>
            <person name="Vincent A.T."/>
            <person name="Schiettekatte O."/>
            <person name="Bourhy P."/>
            <person name="Veyrier F.J."/>
            <person name="Picardeau M."/>
        </authorList>
    </citation>
    <scope>NUCLEOTIDE SEQUENCE [LARGE SCALE GENOMIC DNA]</scope>
    <source>
        <strain evidence="6">201601109</strain>
    </source>
</reference>
<keyword evidence="7" id="KW-1185">Reference proteome</keyword>
<comment type="caution">
    <text evidence="6">The sequence shown here is derived from an EMBL/GenBank/DDBJ whole genome shotgun (WGS) entry which is preliminary data.</text>
</comment>
<sequence length="305" mass="34710">MEFRQVIYFLEISNSGTFQKAATRLRLTQPALSKQIFLLEKELGVTLLERGGRSVRLTHEGERFYQYSIRMKELWEEIQNGFSKENELKGNFSISAGGTVSAWILPQILKKILKKREGLSLSVREGDASETKDAVLKGEVDLGILTGPIAEPSLNVLDFLSDKIYPVAAKDHPIFLKKKIRIEDLKRQSFVFFHPGSALRKAVEKKIKTFTKEFGPNIAMELRSVESVIKSLEAGLGIGFLSEYSINSKLRKIKFEDWNVERKFYLCYRKKSGPGLALLAEEILKSAEQWNSEKENLSHKHRKGG</sequence>
<dbReference type="GO" id="GO:0003700">
    <property type="term" value="F:DNA-binding transcription factor activity"/>
    <property type="evidence" value="ECO:0007669"/>
    <property type="project" value="InterPro"/>
</dbReference>
<evidence type="ECO:0000256" key="1">
    <source>
        <dbReference type="ARBA" id="ARBA00009437"/>
    </source>
</evidence>
<dbReference type="RefSeq" id="WP_135743439.1">
    <property type="nucleotide sequence ID" value="NZ_RQHT01000006.1"/>
</dbReference>
<evidence type="ECO:0000256" key="4">
    <source>
        <dbReference type="ARBA" id="ARBA00023163"/>
    </source>
</evidence>
<dbReference type="GO" id="GO:0000976">
    <property type="term" value="F:transcription cis-regulatory region binding"/>
    <property type="evidence" value="ECO:0007669"/>
    <property type="project" value="TreeGrafter"/>
</dbReference>
<dbReference type="Proteomes" id="UP000297649">
    <property type="component" value="Unassembled WGS sequence"/>
</dbReference>
<dbReference type="InterPro" id="IPR000847">
    <property type="entry name" value="LysR_HTH_N"/>
</dbReference>
<dbReference type="PROSITE" id="PS50931">
    <property type="entry name" value="HTH_LYSR"/>
    <property type="match status" value="1"/>
</dbReference>
<gene>
    <name evidence="6" type="ORF">EHR08_10340</name>
</gene>
<evidence type="ECO:0000259" key="5">
    <source>
        <dbReference type="PROSITE" id="PS50931"/>
    </source>
</evidence>
<dbReference type="Pfam" id="PF00126">
    <property type="entry name" value="HTH_1"/>
    <property type="match status" value="1"/>
</dbReference>
<dbReference type="PANTHER" id="PTHR30126:SF40">
    <property type="entry name" value="HTH-TYPE TRANSCRIPTIONAL REGULATOR GLTR"/>
    <property type="match status" value="1"/>
</dbReference>
<dbReference type="SUPFAM" id="SSF53850">
    <property type="entry name" value="Periplasmic binding protein-like II"/>
    <property type="match status" value="1"/>
</dbReference>
<protein>
    <submittedName>
        <fullName evidence="6">LysR family transcriptional regulator</fullName>
    </submittedName>
</protein>
<dbReference type="OrthoDB" id="9803714at2"/>
<dbReference type="InterPro" id="IPR036390">
    <property type="entry name" value="WH_DNA-bd_sf"/>
</dbReference>
<dbReference type="PANTHER" id="PTHR30126">
    <property type="entry name" value="HTH-TYPE TRANSCRIPTIONAL REGULATOR"/>
    <property type="match status" value="1"/>
</dbReference>